<proteinExistence type="predicted"/>
<gene>
    <name evidence="2" type="ORF">QWY14_08660</name>
</gene>
<dbReference type="EMBL" id="JAUJWV010000001">
    <property type="protein sequence ID" value="MDN7241865.1"/>
    <property type="molecule type" value="Genomic_DNA"/>
</dbReference>
<dbReference type="InterPro" id="IPR011528">
    <property type="entry name" value="NERD"/>
</dbReference>
<reference evidence="2 3" key="1">
    <citation type="submission" date="2023-06" db="EMBL/GenBank/DDBJ databases">
        <title>Novel species in genus Planococcus.</title>
        <authorList>
            <person name="Ning S."/>
        </authorList>
    </citation>
    <scope>NUCLEOTIDE SEQUENCE [LARGE SCALE GENOMIC DNA]</scope>
    <source>
        <strain evidence="2 3">N028</strain>
    </source>
</reference>
<name>A0ABT8N2U4_9BACL</name>
<accession>A0ABT8N2U4</accession>
<protein>
    <submittedName>
        <fullName evidence="2">Nuclease-related domain-containing protein</fullName>
    </submittedName>
</protein>
<organism evidence="2 3">
    <name type="scientific">Planococcus shixiaomingii</name>
    <dbReference type="NCBI Taxonomy" id="3058393"/>
    <lineage>
        <taxon>Bacteria</taxon>
        <taxon>Bacillati</taxon>
        <taxon>Bacillota</taxon>
        <taxon>Bacilli</taxon>
        <taxon>Bacillales</taxon>
        <taxon>Caryophanaceae</taxon>
        <taxon>Planococcus</taxon>
    </lineage>
</organism>
<sequence length="312" mass="36487">MNIVERKRPAILIYLEALLARTPSHRPEYPFLTEKVRRRTAGFAGESWFDKNWLHYETSEPFRVIPDFQISSHQMDALCIFPTFIAIIEIKNISGFIEMDHETRQLIRTKDGETIGMANPDDQLYRHEKKIQQLTNYKIPVIGIVVFTNSTSVLKVSNIKRKVIHLSGLPYTLDSLIEQYRTSPKFDVHQLCSLFLTCQSPIKPYNPEPIPYPLLTGVFCPDCTFSTMSYSRDFWRCPACRLKQRDAHLLALQDYRLLVGETISNREFRQFTELRSRTNATLLLKRSGFQTIDTHKSLHYIIPEMDLRDKRK</sequence>
<keyword evidence="3" id="KW-1185">Reference proteome</keyword>
<comment type="caution">
    <text evidence="2">The sequence shown here is derived from an EMBL/GenBank/DDBJ whole genome shotgun (WGS) entry which is preliminary data.</text>
</comment>
<feature type="domain" description="NERD" evidence="1">
    <location>
        <begin position="41"/>
        <end position="154"/>
    </location>
</feature>
<evidence type="ECO:0000313" key="3">
    <source>
        <dbReference type="Proteomes" id="UP001172055"/>
    </source>
</evidence>
<dbReference type="PROSITE" id="PS50965">
    <property type="entry name" value="NERD"/>
    <property type="match status" value="1"/>
</dbReference>
<evidence type="ECO:0000313" key="2">
    <source>
        <dbReference type="EMBL" id="MDN7241865.1"/>
    </source>
</evidence>
<dbReference type="Pfam" id="PF08378">
    <property type="entry name" value="NERD"/>
    <property type="match status" value="1"/>
</dbReference>
<evidence type="ECO:0000259" key="1">
    <source>
        <dbReference type="PROSITE" id="PS50965"/>
    </source>
</evidence>
<dbReference type="Proteomes" id="UP001172055">
    <property type="component" value="Unassembled WGS sequence"/>
</dbReference>